<keyword evidence="1 5" id="KW-0132">Cell division</keyword>
<evidence type="ECO:0000256" key="2">
    <source>
        <dbReference type="ARBA" id="ARBA00023210"/>
    </source>
</evidence>
<keyword evidence="5" id="KW-0963">Cytoplasm</keyword>
<organism evidence="6 7">
    <name type="scientific">Aceticella autotrophica</name>
    <dbReference type="NCBI Taxonomy" id="2755338"/>
    <lineage>
        <taxon>Bacteria</taxon>
        <taxon>Bacillati</taxon>
        <taxon>Bacillota</taxon>
        <taxon>Clostridia</taxon>
        <taxon>Thermoanaerobacterales</taxon>
        <taxon>Thermoanaerobacteraceae</taxon>
        <taxon>Aceticella</taxon>
    </lineage>
</organism>
<reference evidence="6" key="1">
    <citation type="submission" date="2020-08" db="EMBL/GenBank/DDBJ databases">
        <title>Genomic insights into the carbon and energy metabolism of the first obligate autotrophic acetogenic bacterium Aceticella autotrophica gen. nov., sp. nov.</title>
        <authorList>
            <person name="Toshchakov S.V."/>
            <person name="Elcheninov A.G."/>
            <person name="Kublanov I.V."/>
            <person name="Frolov E.N."/>
            <person name="Lebedinsky A.V."/>
        </authorList>
    </citation>
    <scope>NUCLEOTIDE SEQUENCE</scope>
    <source>
        <strain evidence="6">3443-3Ac</strain>
    </source>
</reference>
<dbReference type="GO" id="GO:0043093">
    <property type="term" value="P:FtsZ-dependent cytokinesis"/>
    <property type="evidence" value="ECO:0007669"/>
    <property type="project" value="UniProtKB-UniRule"/>
</dbReference>
<dbReference type="PANTHER" id="PTHR35798">
    <property type="entry name" value="CELL DIVISION PROTEIN SEPF"/>
    <property type="match status" value="1"/>
</dbReference>
<accession>A0A975AXG3</accession>
<dbReference type="PANTHER" id="PTHR35798:SF1">
    <property type="entry name" value="CELL DIVISION PROTEIN SEPF"/>
    <property type="match status" value="1"/>
</dbReference>
<dbReference type="InterPro" id="IPR023052">
    <property type="entry name" value="Cell_div_SepF"/>
</dbReference>
<comment type="function">
    <text evidence="4 5">Cell division protein that is part of the divisome complex and is recruited early to the Z-ring. Probably stimulates Z-ring formation, perhaps through the cross-linking of FtsZ protofilaments. Its function overlaps with FtsA.</text>
</comment>
<dbReference type="Proteomes" id="UP000671913">
    <property type="component" value="Chromosome"/>
</dbReference>
<comment type="similarity">
    <text evidence="5">Belongs to the SepF family.</text>
</comment>
<dbReference type="HAMAP" id="MF_01197">
    <property type="entry name" value="SepF"/>
    <property type="match status" value="1"/>
</dbReference>
<dbReference type="KEGG" id="aaut:ACETAC_04950"/>
<dbReference type="EMBL" id="CP060096">
    <property type="protein sequence ID" value="QSZ28198.1"/>
    <property type="molecule type" value="Genomic_DNA"/>
</dbReference>
<dbReference type="Pfam" id="PF04472">
    <property type="entry name" value="SepF"/>
    <property type="match status" value="1"/>
</dbReference>
<name>A0A975AXG3_9THEO</name>
<keyword evidence="3 5" id="KW-0131">Cell cycle</keyword>
<dbReference type="InterPro" id="IPR038594">
    <property type="entry name" value="SepF-like_sf"/>
</dbReference>
<evidence type="ECO:0000256" key="4">
    <source>
        <dbReference type="ARBA" id="ARBA00044936"/>
    </source>
</evidence>
<evidence type="ECO:0000313" key="7">
    <source>
        <dbReference type="Proteomes" id="UP000671913"/>
    </source>
</evidence>
<evidence type="ECO:0000256" key="3">
    <source>
        <dbReference type="ARBA" id="ARBA00023306"/>
    </source>
</evidence>
<dbReference type="InterPro" id="IPR007561">
    <property type="entry name" value="Cell_div_SepF/SepF-rel"/>
</dbReference>
<evidence type="ECO:0000313" key="6">
    <source>
        <dbReference type="EMBL" id="QSZ28198.1"/>
    </source>
</evidence>
<dbReference type="GO" id="GO:0005737">
    <property type="term" value="C:cytoplasm"/>
    <property type="evidence" value="ECO:0007669"/>
    <property type="project" value="UniProtKB-SubCell"/>
</dbReference>
<protein>
    <recommendedName>
        <fullName evidence="5">Cell division protein SepF</fullName>
    </recommendedName>
</protein>
<evidence type="ECO:0000256" key="5">
    <source>
        <dbReference type="HAMAP-Rule" id="MF_01197"/>
    </source>
</evidence>
<dbReference type="Gene3D" id="3.30.110.150">
    <property type="entry name" value="SepF-like protein"/>
    <property type="match status" value="1"/>
</dbReference>
<dbReference type="RefSeq" id="WP_284680939.1">
    <property type="nucleotide sequence ID" value="NZ_CP060096.1"/>
</dbReference>
<keyword evidence="2 5" id="KW-0717">Septation</keyword>
<gene>
    <name evidence="5 6" type="primary">sepF</name>
    <name evidence="6" type="ORF">ACETAC_04950</name>
</gene>
<dbReference type="GO" id="GO:0000917">
    <property type="term" value="P:division septum assembly"/>
    <property type="evidence" value="ECO:0007669"/>
    <property type="project" value="UniProtKB-KW"/>
</dbReference>
<dbReference type="AlphaFoldDB" id="A0A975AXG3"/>
<proteinExistence type="inferred from homology"/>
<sequence length="134" mass="15252">MSGNVINKLLSFFGMEEPEEIDETERVIPFNKKTKIVNIHTQPQVKVLIAKPEEFQQAQNICLELKNKKPVIIDVQSMDKNDAQRLIDFISGAIFALNGEIKKISNFIFLVVPDNFDISGDIQEQVNSIYNLSK</sequence>
<comment type="subunit">
    <text evidence="5">Homodimer. Interacts with FtsZ.</text>
</comment>
<keyword evidence="7" id="KW-1185">Reference proteome</keyword>
<evidence type="ECO:0000256" key="1">
    <source>
        <dbReference type="ARBA" id="ARBA00022618"/>
    </source>
</evidence>
<comment type="subcellular location">
    <subcellularLocation>
        <location evidence="5">Cytoplasm</location>
    </subcellularLocation>
    <text evidence="5">Localizes to the division site, in a FtsZ-dependent manner.</text>
</comment>